<keyword evidence="1" id="KW-0812">Transmembrane</keyword>
<dbReference type="Pfam" id="PF11377">
    <property type="entry name" value="DUF3180"/>
    <property type="match status" value="1"/>
</dbReference>
<keyword evidence="1" id="KW-1133">Transmembrane helix</keyword>
<feature type="transmembrane region" description="Helical" evidence="1">
    <location>
        <begin position="122"/>
        <end position="142"/>
    </location>
</feature>
<accession>A0ABT9P392</accession>
<evidence type="ECO:0000256" key="1">
    <source>
        <dbReference type="SAM" id="Phobius"/>
    </source>
</evidence>
<organism evidence="2 3">
    <name type="scientific">Kineosporia succinea</name>
    <dbReference type="NCBI Taxonomy" id="84632"/>
    <lineage>
        <taxon>Bacteria</taxon>
        <taxon>Bacillati</taxon>
        <taxon>Actinomycetota</taxon>
        <taxon>Actinomycetes</taxon>
        <taxon>Kineosporiales</taxon>
        <taxon>Kineosporiaceae</taxon>
        <taxon>Kineosporia</taxon>
    </lineage>
</organism>
<evidence type="ECO:0000313" key="2">
    <source>
        <dbReference type="EMBL" id="MDP9827041.1"/>
    </source>
</evidence>
<dbReference type="Proteomes" id="UP001235712">
    <property type="component" value="Unassembled WGS sequence"/>
</dbReference>
<keyword evidence="1" id="KW-0472">Membrane</keyword>
<comment type="caution">
    <text evidence="2">The sequence shown here is derived from an EMBL/GenBank/DDBJ whole genome shotgun (WGS) entry which is preliminary data.</text>
</comment>
<dbReference type="InterPro" id="IPR021517">
    <property type="entry name" value="DUF3180"/>
</dbReference>
<protein>
    <recommendedName>
        <fullName evidence="4">DUF3180 domain-containing protein</fullName>
    </recommendedName>
</protein>
<feature type="transmembrane region" description="Helical" evidence="1">
    <location>
        <begin position="80"/>
        <end position="102"/>
    </location>
</feature>
<reference evidence="2 3" key="1">
    <citation type="submission" date="2023-07" db="EMBL/GenBank/DDBJ databases">
        <title>Sequencing the genomes of 1000 actinobacteria strains.</title>
        <authorList>
            <person name="Klenk H.-P."/>
        </authorList>
    </citation>
    <scope>NUCLEOTIDE SEQUENCE [LARGE SCALE GENOMIC DNA]</scope>
    <source>
        <strain evidence="2 3">DSM 44388</strain>
    </source>
</reference>
<feature type="transmembrane region" description="Helical" evidence="1">
    <location>
        <begin position="7"/>
        <end position="24"/>
    </location>
</feature>
<dbReference type="EMBL" id="JAUSQZ010000001">
    <property type="protein sequence ID" value="MDP9827041.1"/>
    <property type="molecule type" value="Genomic_DNA"/>
</dbReference>
<gene>
    <name evidence="2" type="ORF">J2S57_002790</name>
</gene>
<dbReference type="RefSeq" id="WP_307242536.1">
    <property type="nucleotide sequence ID" value="NZ_JAUSQZ010000001.1"/>
</dbReference>
<proteinExistence type="predicted"/>
<evidence type="ECO:0000313" key="3">
    <source>
        <dbReference type="Proteomes" id="UP001235712"/>
    </source>
</evidence>
<keyword evidence="3" id="KW-1185">Reference proteome</keyword>
<feature type="transmembrane region" description="Helical" evidence="1">
    <location>
        <begin position="36"/>
        <end position="59"/>
    </location>
</feature>
<sequence length="158" mass="17105">MRAARIGRALLIGVASAVIFWVLLDTWTGQGHEAPPLPWTSVFGVVALFLVVFAAGLPMRRWQRTDPGDRKDVRRPIDPLVAARTAVLAKAAAYGGAVIFGWYLAQGLLLLPDLVGDRLDRFILALIAAVSAVALSVTGFVVQKWCRVPPDDDESKSD</sequence>
<name>A0ABT9P392_9ACTN</name>
<evidence type="ECO:0008006" key="4">
    <source>
        <dbReference type="Google" id="ProtNLM"/>
    </source>
</evidence>